<accession>A0A6G4QUZ1</accession>
<dbReference type="SUPFAM" id="SSF51283">
    <property type="entry name" value="dUTPase-like"/>
    <property type="match status" value="1"/>
</dbReference>
<dbReference type="InterPro" id="IPR010982">
    <property type="entry name" value="Lambda_DNA-bd_dom_sf"/>
</dbReference>
<dbReference type="InterPro" id="IPR011962">
    <property type="entry name" value="dCTP_deaminase"/>
</dbReference>
<name>A0A6G4QUZ1_9CAUL</name>
<dbReference type="GO" id="GO:0008829">
    <property type="term" value="F:dCTP deaminase activity"/>
    <property type="evidence" value="ECO:0007669"/>
    <property type="project" value="InterPro"/>
</dbReference>
<dbReference type="SUPFAM" id="SSF47413">
    <property type="entry name" value="lambda repressor-like DNA-binding domains"/>
    <property type="match status" value="1"/>
</dbReference>
<dbReference type="RefSeq" id="WP_165257409.1">
    <property type="nucleotide sequence ID" value="NZ_JAAKGT010000002.1"/>
</dbReference>
<protein>
    <recommendedName>
        <fullName evidence="1">HTH cro/C1-type domain-containing protein</fullName>
    </recommendedName>
</protein>
<gene>
    <name evidence="2" type="ORF">G5B46_07600</name>
</gene>
<sequence length="425" mass="46511">MHTEKDDARDPQPEWLEPGEYLKLEMARKGYSASALAEKIGLTAQSIYNVTGATKRPISASLAHKLWQELGGSVEFWLGDRFPNHAAEPAAAAGKARRAVGILVDHQLAALNDDDDNGFIISPLDDSQIQAASVDLKMGLFVTSGFDRVPKERRHCFSWFLQNDLHPSKFDPHTRKPYEDLRDQHRIEYASAIELAPGKSTIVVAAQHVRMSLRCVGLLGQTTEGNLRGLIVHCGHQIDPGFNGPLIFRVKNDSDEAMTLRRGDPLASITIVALPEPVSKGYRKNPESQIRGVVKKLQQTLDRNIANSSNGPGWTITFKGRDFPGVDRRSALSALYTEINGQLANNDEAIYQLLKDTPIDSADIANLGEFLKADAETIETTLAQAKAGGRALLFGNAVHALTGTPAKSMEAYRNVCAQLHSLTSD</sequence>
<evidence type="ECO:0000259" key="1">
    <source>
        <dbReference type="PROSITE" id="PS50943"/>
    </source>
</evidence>
<dbReference type="GO" id="GO:0006229">
    <property type="term" value="P:dUTP biosynthetic process"/>
    <property type="evidence" value="ECO:0007669"/>
    <property type="project" value="InterPro"/>
</dbReference>
<reference evidence="2" key="1">
    <citation type="submission" date="2020-02" db="EMBL/GenBank/DDBJ databases">
        <authorList>
            <person name="Gao J."/>
            <person name="Sun J."/>
        </authorList>
    </citation>
    <scope>NUCLEOTIDE SEQUENCE</scope>
    <source>
        <strain evidence="2">602-2</strain>
    </source>
</reference>
<comment type="caution">
    <text evidence="2">The sequence shown here is derived from an EMBL/GenBank/DDBJ whole genome shotgun (WGS) entry which is preliminary data.</text>
</comment>
<dbReference type="Gene3D" id="2.70.40.10">
    <property type="match status" value="1"/>
</dbReference>
<dbReference type="InterPro" id="IPR001387">
    <property type="entry name" value="Cro/C1-type_HTH"/>
</dbReference>
<organism evidence="2">
    <name type="scientific">Caulobacter sp. 602-2</name>
    <dbReference type="NCBI Taxonomy" id="2710887"/>
    <lineage>
        <taxon>Bacteria</taxon>
        <taxon>Pseudomonadati</taxon>
        <taxon>Pseudomonadota</taxon>
        <taxon>Alphaproteobacteria</taxon>
        <taxon>Caulobacterales</taxon>
        <taxon>Caulobacteraceae</taxon>
        <taxon>Caulobacter</taxon>
    </lineage>
</organism>
<dbReference type="InterPro" id="IPR036157">
    <property type="entry name" value="dUTPase-like_sf"/>
</dbReference>
<dbReference type="AlphaFoldDB" id="A0A6G4QUZ1"/>
<dbReference type="SMART" id="SM00530">
    <property type="entry name" value="HTH_XRE"/>
    <property type="match status" value="1"/>
</dbReference>
<evidence type="ECO:0000313" key="2">
    <source>
        <dbReference type="EMBL" id="NGM49466.1"/>
    </source>
</evidence>
<dbReference type="CDD" id="cd00093">
    <property type="entry name" value="HTH_XRE"/>
    <property type="match status" value="1"/>
</dbReference>
<dbReference type="Pfam" id="PF22769">
    <property type="entry name" value="DCD"/>
    <property type="match status" value="1"/>
</dbReference>
<proteinExistence type="predicted"/>
<feature type="domain" description="HTH cro/C1-type" evidence="1">
    <location>
        <begin position="22"/>
        <end position="77"/>
    </location>
</feature>
<dbReference type="Gene3D" id="1.10.260.40">
    <property type="entry name" value="lambda repressor-like DNA-binding domains"/>
    <property type="match status" value="1"/>
</dbReference>
<dbReference type="EMBL" id="JAAKGT010000002">
    <property type="protein sequence ID" value="NGM49466.1"/>
    <property type="molecule type" value="Genomic_DNA"/>
</dbReference>
<dbReference type="PROSITE" id="PS50943">
    <property type="entry name" value="HTH_CROC1"/>
    <property type="match status" value="1"/>
</dbReference>
<dbReference type="GO" id="GO:0003677">
    <property type="term" value="F:DNA binding"/>
    <property type="evidence" value="ECO:0007669"/>
    <property type="project" value="InterPro"/>
</dbReference>